<sequence>MGEAFLDKQASCHQRDCIRFREYAFDGTRLTGIPKIDGETMKNDLFCCQSCVYFDRLNLFTEKDDADSKH</sequence>
<protein>
    <submittedName>
        <fullName evidence="2">Uncharacterized protein</fullName>
    </submittedName>
</protein>
<dbReference type="EMBL" id="MT141537">
    <property type="protein sequence ID" value="QJA65363.1"/>
    <property type="molecule type" value="Genomic_DNA"/>
</dbReference>
<evidence type="ECO:0000313" key="1">
    <source>
        <dbReference type="EMBL" id="QJA65363.1"/>
    </source>
</evidence>
<dbReference type="EMBL" id="MT142518">
    <property type="protein sequence ID" value="QJA83804.1"/>
    <property type="molecule type" value="Genomic_DNA"/>
</dbReference>
<reference evidence="2" key="1">
    <citation type="submission" date="2020-03" db="EMBL/GenBank/DDBJ databases">
        <title>The deep terrestrial virosphere.</title>
        <authorList>
            <person name="Holmfeldt K."/>
            <person name="Nilsson E."/>
            <person name="Simone D."/>
            <person name="Lopez-Fernandez M."/>
            <person name="Wu X."/>
            <person name="de Brujin I."/>
            <person name="Lundin D."/>
            <person name="Andersson A."/>
            <person name="Bertilsson S."/>
            <person name="Dopson M."/>
        </authorList>
    </citation>
    <scope>NUCLEOTIDE SEQUENCE</scope>
    <source>
        <strain evidence="2">MM415A00252</strain>
        <strain evidence="1">MM415B00400</strain>
    </source>
</reference>
<organism evidence="2">
    <name type="scientific">viral metagenome</name>
    <dbReference type="NCBI Taxonomy" id="1070528"/>
    <lineage>
        <taxon>unclassified sequences</taxon>
        <taxon>metagenomes</taxon>
        <taxon>organismal metagenomes</taxon>
    </lineage>
</organism>
<gene>
    <name evidence="2" type="ORF">MM415A00252_0025</name>
    <name evidence="1" type="ORF">MM415B00400_0018</name>
</gene>
<proteinExistence type="predicted"/>
<name>A0A6M3KQP0_9ZZZZ</name>
<evidence type="ECO:0000313" key="2">
    <source>
        <dbReference type="EMBL" id="QJA83804.1"/>
    </source>
</evidence>
<dbReference type="AlphaFoldDB" id="A0A6M3KQP0"/>
<accession>A0A6M3KQP0</accession>